<evidence type="ECO:0000256" key="1">
    <source>
        <dbReference type="ARBA" id="ARBA00011900"/>
    </source>
</evidence>
<dbReference type="AlphaFoldDB" id="A0A4R4KKW9"/>
<keyword evidence="6" id="KW-0238">DNA-binding</keyword>
<protein>
    <recommendedName>
        <fullName evidence="1">site-specific DNA-methyltransferase (adenine-specific)</fullName>
        <ecNumber evidence="1">2.1.1.72</ecNumber>
    </recommendedName>
</protein>
<feature type="domain" description="Type II methyltransferase M.TaqI-like" evidence="8">
    <location>
        <begin position="635"/>
        <end position="922"/>
    </location>
</feature>
<dbReference type="PRINTS" id="PR00507">
    <property type="entry name" value="N12N6MTFRASE"/>
</dbReference>
<evidence type="ECO:0000313" key="12">
    <source>
        <dbReference type="EMBL" id="TDB68940.1"/>
    </source>
</evidence>
<comment type="caution">
    <text evidence="12">The sequence shown here is derived from an EMBL/GenBank/DDBJ whole genome shotgun (WGS) entry which is preliminary data.</text>
</comment>
<dbReference type="InterPro" id="IPR056716">
    <property type="entry name" value="DUF7814"/>
</dbReference>
<comment type="catalytic activity">
    <reaction evidence="7">
        <text>a 2'-deoxyadenosine in DNA + S-adenosyl-L-methionine = an N(6)-methyl-2'-deoxyadenosine in DNA + S-adenosyl-L-homocysteine + H(+)</text>
        <dbReference type="Rhea" id="RHEA:15197"/>
        <dbReference type="Rhea" id="RHEA-COMP:12418"/>
        <dbReference type="Rhea" id="RHEA-COMP:12419"/>
        <dbReference type="ChEBI" id="CHEBI:15378"/>
        <dbReference type="ChEBI" id="CHEBI:57856"/>
        <dbReference type="ChEBI" id="CHEBI:59789"/>
        <dbReference type="ChEBI" id="CHEBI:90615"/>
        <dbReference type="ChEBI" id="CHEBI:90616"/>
        <dbReference type="EC" id="2.1.1.72"/>
    </reaction>
</comment>
<dbReference type="EMBL" id="SMJU01000001">
    <property type="protein sequence ID" value="TDB68940.1"/>
    <property type="molecule type" value="Genomic_DNA"/>
</dbReference>
<evidence type="ECO:0000256" key="7">
    <source>
        <dbReference type="ARBA" id="ARBA00047942"/>
    </source>
</evidence>
<dbReference type="Pfam" id="PF12950">
    <property type="entry name" value="TaqI_C"/>
    <property type="match status" value="1"/>
</dbReference>
<keyword evidence="5" id="KW-0680">Restriction system</keyword>
<dbReference type="GO" id="GO:0009307">
    <property type="term" value="P:DNA restriction-modification system"/>
    <property type="evidence" value="ECO:0007669"/>
    <property type="project" value="UniProtKB-KW"/>
</dbReference>
<dbReference type="InterPro" id="IPR025931">
    <property type="entry name" value="TaqI_C"/>
</dbReference>
<dbReference type="PROSITE" id="PS00092">
    <property type="entry name" value="N6_MTASE"/>
    <property type="match status" value="1"/>
</dbReference>
<sequence length="1248" mass="145396">MELREFKPRKILNKAFLKVKPNRDEIERFKTNLISLLDRTNDTESEEFHKNLVSDFLKDTYYKQNHFINTKGRNDLVIHNGPHANTSVGVIIEAKKPTNKAEMLTSKKLNVKAFQELVLYYLRERITYKNLEVKYLIATNINEWFIFDATTFDKLFAQNKNLVKQFNDFEGGRLADTKTDFFYKQIAEPFIGNITGEIEFTYFNIQEYQKPLRNADKADDTALIALFKLLSPEHLLKLPFTNDSNSLDKRFYSELLHIIGLTETKEGSKKLIERNKAGERNTGTILEDAIIQLDSLDKLSRLEKPGQYGNTQEERLFNVALELTITWINRILFLKLLEAQLLTYHKGDQSYSFLNLNKIKNYDDLNGLFFQVLARKYDKRNDDVKKAFEKVPYLNSSLFEPTDLEQLTLFISNLKDEKTIPIISSTVLKDQYGKKRTGKLSTLDYLFEFLNAYDFSNEGAEEIQEDNKTLINASVLGLIFEKINGYKDGSFFTPGFITMYMCRETIRKAVVQKFDQNFPDLGIGKIEDIYELIPHKISRKKANEVVNSIKICDPAVGSGHFLVSALNEMIAVKNDLKILEDRQAKSLHRYEVEVVNDELIVTDEEGELFDYNPANKESQRIQETLFHEKQTLIENCLFGVDINPNSVKICRLRLWIELLKNAYYKNATELETLPNIDINIKCGNSLVSRFAIDADIKQALKKSKWTIDSYRIAVDTYRNAESKEQKREMERLIADIKSDFRSEISLNDPKLKKLRKLSGELFQMTNQQQLFEMSKKEKAVWNKKVQQLTVETKKIETEIEEIKANKIFENAFEWRFEFPEVLNDEGDFVGFDVVIGNPPYIRQEELGDFKNHLISNYKVFTSGGDIFSYFYELSHSIMKEKGYFSFINNTFDKTTAGKTLRNFVENNFRFERYIDFTDVTVFEEATTYPVILIAQKNKHKSNFKFFKFTKINFNNKDLLSDESVYTEVAQDKLNSSAWNFINPFEQNILAKIQKYKTIGEIYGKCFRGIITGLNEGFVIESNLGNYAVLKHVYDGKDLKKWTTPQPFKKMIVFESKSTTKTFGKLTEDVALGKMKESYPEIFNHLECFKEKAKKRFDKGEFWWELRNCAYYDLFEKPKIIFPNLQNTNKFAFDDTGVYLNAPAVFLPSNDRSLLAILNSKVVWHFLKSICVIRSGGYIEVKPQYFEQIPIPFIDEESQFKLIELAERAIQEKSSNQKADTTDLENQIDQLVYQLYDLTEEEIKIIETA</sequence>
<dbReference type="PANTHER" id="PTHR33841:SF1">
    <property type="entry name" value="DNA METHYLTRANSFERASE A"/>
    <property type="match status" value="1"/>
</dbReference>
<name>A0A4R4KKW9_9BACT</name>
<dbReference type="InterPro" id="IPR002052">
    <property type="entry name" value="DNA_methylase_N6_adenine_CS"/>
</dbReference>
<dbReference type="InterPro" id="IPR011639">
    <property type="entry name" value="MethylTrfase_TaqI-like_dom"/>
</dbReference>
<dbReference type="OrthoDB" id="32195at2"/>
<evidence type="ECO:0000313" key="13">
    <source>
        <dbReference type="Proteomes" id="UP000295706"/>
    </source>
</evidence>
<dbReference type="Pfam" id="PF07669">
    <property type="entry name" value="Eco57I"/>
    <property type="match status" value="1"/>
</dbReference>
<accession>A0A4R4KKW9</accession>
<dbReference type="InterPro" id="IPR050953">
    <property type="entry name" value="N4_N6_ade-DNA_methylase"/>
</dbReference>
<gene>
    <name evidence="12" type="ORF">EZE20_00970</name>
</gene>
<dbReference type="Pfam" id="PF23653">
    <property type="entry name" value="DUF7149"/>
    <property type="match status" value="1"/>
</dbReference>
<reference evidence="12 13" key="1">
    <citation type="submission" date="2019-02" db="EMBL/GenBank/DDBJ databases">
        <title>Arundinibacter roseus gen. nov., sp. nov., a new member of the family Cytophagaceae.</title>
        <authorList>
            <person name="Szuroczki S."/>
            <person name="Khayer B."/>
            <person name="Sproer C."/>
            <person name="Toumi M."/>
            <person name="Szabo A."/>
            <person name="Felfoldi T."/>
            <person name="Schumann P."/>
            <person name="Toth E."/>
        </authorList>
    </citation>
    <scope>NUCLEOTIDE SEQUENCE [LARGE SCALE GENOMIC DNA]</scope>
    <source>
        <strain evidence="12 13">DMA-k-7a</strain>
    </source>
</reference>
<dbReference type="Gene3D" id="3.40.50.150">
    <property type="entry name" value="Vaccinia Virus protein VP39"/>
    <property type="match status" value="1"/>
</dbReference>
<keyword evidence="3 12" id="KW-0808">Transferase</keyword>
<keyword evidence="2 12" id="KW-0489">Methyltransferase</keyword>
<dbReference type="GO" id="GO:0009007">
    <property type="term" value="F:site-specific DNA-methyltransferase (adenine-specific) activity"/>
    <property type="evidence" value="ECO:0007669"/>
    <property type="project" value="UniProtKB-EC"/>
</dbReference>
<evidence type="ECO:0000256" key="4">
    <source>
        <dbReference type="ARBA" id="ARBA00022691"/>
    </source>
</evidence>
<evidence type="ECO:0000259" key="11">
    <source>
        <dbReference type="Pfam" id="PF25120"/>
    </source>
</evidence>
<evidence type="ECO:0000256" key="5">
    <source>
        <dbReference type="ARBA" id="ARBA00022747"/>
    </source>
</evidence>
<dbReference type="EC" id="2.1.1.72" evidence="1"/>
<dbReference type="RefSeq" id="WP_132113538.1">
    <property type="nucleotide sequence ID" value="NZ_SMJU01000001.1"/>
</dbReference>
<feature type="domain" description="DUF7814" evidence="11">
    <location>
        <begin position="244"/>
        <end position="471"/>
    </location>
</feature>
<evidence type="ECO:0000259" key="8">
    <source>
        <dbReference type="Pfam" id="PF07669"/>
    </source>
</evidence>
<dbReference type="GO" id="GO:0003677">
    <property type="term" value="F:DNA binding"/>
    <property type="evidence" value="ECO:0007669"/>
    <property type="project" value="UniProtKB-KW"/>
</dbReference>
<feature type="domain" description="DUF7149" evidence="10">
    <location>
        <begin position="7"/>
        <end position="243"/>
    </location>
</feature>
<evidence type="ECO:0000259" key="10">
    <source>
        <dbReference type="Pfam" id="PF23653"/>
    </source>
</evidence>
<organism evidence="12 13">
    <name type="scientific">Arundinibacter roseus</name>
    <dbReference type="NCBI Taxonomy" id="2070510"/>
    <lineage>
        <taxon>Bacteria</taxon>
        <taxon>Pseudomonadati</taxon>
        <taxon>Bacteroidota</taxon>
        <taxon>Cytophagia</taxon>
        <taxon>Cytophagales</taxon>
        <taxon>Spirosomataceae</taxon>
        <taxon>Arundinibacter</taxon>
    </lineage>
</organism>
<dbReference type="Proteomes" id="UP000295706">
    <property type="component" value="Unassembled WGS sequence"/>
</dbReference>
<proteinExistence type="predicted"/>
<dbReference type="InterPro" id="IPR055573">
    <property type="entry name" value="DUF7149"/>
</dbReference>
<dbReference type="PANTHER" id="PTHR33841">
    <property type="entry name" value="DNA METHYLTRANSFERASE YEEA-RELATED"/>
    <property type="match status" value="1"/>
</dbReference>
<keyword evidence="13" id="KW-1185">Reference proteome</keyword>
<dbReference type="GO" id="GO:0032259">
    <property type="term" value="P:methylation"/>
    <property type="evidence" value="ECO:0007669"/>
    <property type="project" value="UniProtKB-KW"/>
</dbReference>
<dbReference type="Pfam" id="PF25120">
    <property type="entry name" value="DUF7814"/>
    <property type="match status" value="1"/>
</dbReference>
<evidence type="ECO:0000256" key="6">
    <source>
        <dbReference type="ARBA" id="ARBA00023125"/>
    </source>
</evidence>
<evidence type="ECO:0000256" key="3">
    <source>
        <dbReference type="ARBA" id="ARBA00022679"/>
    </source>
</evidence>
<evidence type="ECO:0000259" key="9">
    <source>
        <dbReference type="Pfam" id="PF12950"/>
    </source>
</evidence>
<evidence type="ECO:0000256" key="2">
    <source>
        <dbReference type="ARBA" id="ARBA00022603"/>
    </source>
</evidence>
<dbReference type="InterPro" id="IPR029063">
    <property type="entry name" value="SAM-dependent_MTases_sf"/>
</dbReference>
<keyword evidence="4" id="KW-0949">S-adenosyl-L-methionine</keyword>
<feature type="domain" description="TaqI-like C-terminal specificity" evidence="9">
    <location>
        <begin position="1104"/>
        <end position="1190"/>
    </location>
</feature>
<dbReference type="SUPFAM" id="SSF53335">
    <property type="entry name" value="S-adenosyl-L-methionine-dependent methyltransferases"/>
    <property type="match status" value="1"/>
</dbReference>